<dbReference type="EMBL" id="JAAMRR010001698">
    <property type="protein sequence ID" value="NGX99832.1"/>
    <property type="molecule type" value="Genomic_DNA"/>
</dbReference>
<proteinExistence type="predicted"/>
<dbReference type="Proteomes" id="UP000480266">
    <property type="component" value="Unassembled WGS sequence"/>
</dbReference>
<gene>
    <name evidence="1" type="ORF">G4V63_33030</name>
</gene>
<organism evidence="1 2">
    <name type="scientific">Candidatus Afipia apatlaquensis</name>
    <dbReference type="NCBI Taxonomy" id="2712852"/>
    <lineage>
        <taxon>Bacteria</taxon>
        <taxon>Pseudomonadati</taxon>
        <taxon>Pseudomonadota</taxon>
        <taxon>Alphaproteobacteria</taxon>
        <taxon>Hyphomicrobiales</taxon>
        <taxon>Nitrobacteraceae</taxon>
        <taxon>Afipia</taxon>
    </lineage>
</organism>
<evidence type="ECO:0000313" key="2">
    <source>
        <dbReference type="Proteomes" id="UP000480266"/>
    </source>
</evidence>
<keyword evidence="2" id="KW-1185">Reference proteome</keyword>
<dbReference type="AlphaFoldDB" id="A0A7C9VRD6"/>
<comment type="caution">
    <text evidence="1">The sequence shown here is derived from an EMBL/GenBank/DDBJ whole genome shotgun (WGS) entry which is preliminary data.</text>
</comment>
<reference evidence="1" key="1">
    <citation type="submission" date="2020-02" db="EMBL/GenBank/DDBJ databases">
        <title>Draft genome sequence of Candidatus Afipia apatlaquensis IBT-C3, a potential strain for decolorization of textile dyes.</title>
        <authorList>
            <person name="Sanchez-Reyes A."/>
            <person name="Breton-Deval L."/>
            <person name="Mangelson H."/>
            <person name="Sanchez-Flores A."/>
        </authorList>
    </citation>
    <scope>NUCLEOTIDE SEQUENCE [LARGE SCALE GENOMIC DNA]</scope>
    <source>
        <strain evidence="1">IBT-C3</strain>
    </source>
</reference>
<name>A0A7C9VRD6_9BRAD</name>
<accession>A0A7C9VRD6</accession>
<evidence type="ECO:0000313" key="1">
    <source>
        <dbReference type="EMBL" id="NGX99832.1"/>
    </source>
</evidence>
<sequence>MPAARRHDDQPRCDQCNNYGDWCEAADEYRCDSCWLSEEAAEAERHDAFLHKLVDDEYWFKVRAAKIVFDLEVGTAADKLRLNLISAAERASLFAAADKKFTDIIAEARADKPVRLAKLRANDEASEREIAA</sequence>
<protein>
    <submittedName>
        <fullName evidence="1">Uncharacterized protein</fullName>
    </submittedName>
</protein>